<feature type="region of interest" description="Disordered" evidence="1">
    <location>
        <begin position="1"/>
        <end position="90"/>
    </location>
</feature>
<name>A0A8I3AC76_9AGAM</name>
<gene>
    <name evidence="2" type="ORF">JVT61DRAFT_1078</name>
</gene>
<sequence length="90" mass="9477">MAGKTTPSQVVPPAETDSEQRLQASASSPVVPPTGIDTSPQQASAPPDDGSEIRAEQIKKPSEVNQADPDVNVVELPPRSPTFKEQVFGL</sequence>
<proteinExistence type="predicted"/>
<evidence type="ECO:0000313" key="2">
    <source>
        <dbReference type="EMBL" id="KAG6377030.1"/>
    </source>
</evidence>
<reference evidence="2" key="1">
    <citation type="submission" date="2021-03" db="EMBL/GenBank/DDBJ databases">
        <title>Evolutionary innovations through gain and loss of genes in the ectomycorrhizal Boletales.</title>
        <authorList>
            <person name="Wu G."/>
            <person name="Miyauchi S."/>
            <person name="Morin E."/>
            <person name="Yang Z.-L."/>
            <person name="Xu J."/>
            <person name="Martin F.M."/>
        </authorList>
    </citation>
    <scope>NUCLEOTIDE SEQUENCE</scope>
    <source>
        <strain evidence="2">BR01</strain>
    </source>
</reference>
<keyword evidence="3" id="KW-1185">Reference proteome</keyword>
<evidence type="ECO:0000313" key="3">
    <source>
        <dbReference type="Proteomes" id="UP000683000"/>
    </source>
</evidence>
<dbReference type="Proteomes" id="UP000683000">
    <property type="component" value="Unassembled WGS sequence"/>
</dbReference>
<comment type="caution">
    <text evidence="2">The sequence shown here is derived from an EMBL/GenBank/DDBJ whole genome shotgun (WGS) entry which is preliminary data.</text>
</comment>
<organism evidence="2 3">
    <name type="scientific">Boletus reticuloceps</name>
    <dbReference type="NCBI Taxonomy" id="495285"/>
    <lineage>
        <taxon>Eukaryota</taxon>
        <taxon>Fungi</taxon>
        <taxon>Dikarya</taxon>
        <taxon>Basidiomycota</taxon>
        <taxon>Agaricomycotina</taxon>
        <taxon>Agaricomycetes</taxon>
        <taxon>Agaricomycetidae</taxon>
        <taxon>Boletales</taxon>
        <taxon>Boletineae</taxon>
        <taxon>Boletaceae</taxon>
        <taxon>Boletoideae</taxon>
        <taxon>Boletus</taxon>
    </lineage>
</organism>
<protein>
    <submittedName>
        <fullName evidence="2">Uncharacterized protein</fullName>
    </submittedName>
</protein>
<dbReference type="EMBL" id="JAGFBS010000010">
    <property type="protein sequence ID" value="KAG6377030.1"/>
    <property type="molecule type" value="Genomic_DNA"/>
</dbReference>
<evidence type="ECO:0000256" key="1">
    <source>
        <dbReference type="SAM" id="MobiDB-lite"/>
    </source>
</evidence>
<accession>A0A8I3AC76</accession>
<dbReference type="AlphaFoldDB" id="A0A8I3AC76"/>
<feature type="compositionally biased region" description="Basic and acidic residues" evidence="1">
    <location>
        <begin position="51"/>
        <end position="62"/>
    </location>
</feature>
<dbReference type="OrthoDB" id="3361009at2759"/>